<proteinExistence type="predicted"/>
<dbReference type="HOGENOM" id="CLU_982656_0_0_0"/>
<keyword evidence="2" id="KW-1185">Reference proteome</keyword>
<dbReference type="AlphaFoldDB" id="E5BFU2"/>
<name>E5BFU2_9FUSO</name>
<dbReference type="SUPFAM" id="SSF48403">
    <property type="entry name" value="Ankyrin repeat"/>
    <property type="match status" value="1"/>
</dbReference>
<dbReference type="Gene3D" id="1.25.40.20">
    <property type="entry name" value="Ankyrin repeat-containing domain"/>
    <property type="match status" value="1"/>
</dbReference>
<accession>E5BFU2</accession>
<gene>
    <name evidence="1" type="ORF">FSBG_00470</name>
</gene>
<dbReference type="EMBL" id="GG657971">
    <property type="protein sequence ID" value="EFS20973.1"/>
    <property type="molecule type" value="Genomic_DNA"/>
</dbReference>
<sequence length="252" mass="29657">MMSKKSFLILSCILIILNMGCRRQISNQKIDYPMKKIESAIATNNVLLLKDFLLHTENRKEFIYMALDYNSLNVLEFLLHFPKLEEGVANSPYFYVQGKEAFQLLQKHSYDVNVKNYEGKSLAEYYYDTKGIEFFKYFLEEAAKLDLSKENSLIFKAIASEDIELIHLLIKRKADFTVLDKKGNYPIYYAKTTAIISRLLDFPYDLQHKNFRKENVLGEVYLRLQKSQKRDLLRKCARLGIDSNYSSYQKEQ</sequence>
<organism evidence="1 2">
    <name type="scientific">Fusobacterium gonidiaformans 3-1-5R</name>
    <dbReference type="NCBI Taxonomy" id="469605"/>
    <lineage>
        <taxon>Bacteria</taxon>
        <taxon>Fusobacteriati</taxon>
        <taxon>Fusobacteriota</taxon>
        <taxon>Fusobacteriia</taxon>
        <taxon>Fusobacteriales</taxon>
        <taxon>Fusobacteriaceae</taxon>
        <taxon>Fusobacterium</taxon>
    </lineage>
</organism>
<dbReference type="InterPro" id="IPR036770">
    <property type="entry name" value="Ankyrin_rpt-contain_sf"/>
</dbReference>
<evidence type="ECO:0000313" key="2">
    <source>
        <dbReference type="Proteomes" id="UP000002975"/>
    </source>
</evidence>
<evidence type="ECO:0000313" key="1">
    <source>
        <dbReference type="EMBL" id="EFS20973.1"/>
    </source>
</evidence>
<dbReference type="OrthoDB" id="88300at2"/>
<protein>
    <submittedName>
        <fullName evidence="1">Uncharacterized protein</fullName>
    </submittedName>
</protein>
<dbReference type="Proteomes" id="UP000002975">
    <property type="component" value="Unassembled WGS sequence"/>
</dbReference>
<reference evidence="1 2" key="1">
    <citation type="submission" date="2009-02" db="EMBL/GenBank/DDBJ databases">
        <title>The Genome Sequence of Fusobacterium sp. 3_1_5R.</title>
        <authorList>
            <consortium name="The Broad Institute Genome Sequencing Platform"/>
            <person name="Ward D."/>
            <person name="Young S.K."/>
            <person name="Kodira C.D."/>
            <person name="Zeng Q."/>
            <person name="Koehrsen M."/>
            <person name="Alvarado L."/>
            <person name="Berlin A."/>
            <person name="Borenstein D."/>
            <person name="Chen Z."/>
            <person name="Engels R."/>
            <person name="Freedman E."/>
            <person name="Gellesch M."/>
            <person name="Goldberg J."/>
            <person name="Griggs A."/>
            <person name="Gujja S."/>
            <person name="Heiman D."/>
            <person name="Hepburn T."/>
            <person name="Howarth C."/>
            <person name="Jen D."/>
            <person name="Larson L."/>
            <person name="Lewis B."/>
            <person name="Mehta T."/>
            <person name="Park D."/>
            <person name="Pearson M."/>
            <person name="Roberts A."/>
            <person name="Saif S."/>
            <person name="Shea T."/>
            <person name="Shenoy N."/>
            <person name="Sisk P."/>
            <person name="Stolte C."/>
            <person name="Sykes S."/>
            <person name="Walk T."/>
            <person name="White J."/>
            <person name="Yandava C."/>
            <person name="Allen-Vercoe E."/>
            <person name="Strauss J."/>
            <person name="Ambrose C."/>
            <person name="Lander E."/>
            <person name="Nusbaum C."/>
            <person name="Galagan J."/>
            <person name="Birren B."/>
        </authorList>
    </citation>
    <scope>NUCLEOTIDE SEQUENCE [LARGE SCALE GENOMIC DNA]</scope>
    <source>
        <strain evidence="1 2">3_1_5R</strain>
    </source>
</reference>
<dbReference type="BioCyc" id="FSP469605-HMP:GTSP-473-MONOMER"/>